<evidence type="ECO:0000313" key="6">
    <source>
        <dbReference type="Proteomes" id="UP000694864"/>
    </source>
</evidence>
<keyword evidence="2" id="KW-0677">Repeat</keyword>
<dbReference type="PANTHER" id="PTHR11017:SF225">
    <property type="entry name" value="ADP-RIBOSYL CYCLASE_CYCLIC ADP-RIBOSE HYDROLASE-RELATED"/>
    <property type="match status" value="1"/>
</dbReference>
<dbReference type="PROSITE" id="PS50104">
    <property type="entry name" value="TIR"/>
    <property type="match status" value="1"/>
</dbReference>
<dbReference type="Gene3D" id="3.40.50.300">
    <property type="entry name" value="P-loop containing nucleotide triphosphate hydrolases"/>
    <property type="match status" value="1"/>
</dbReference>
<dbReference type="SUPFAM" id="SSF52200">
    <property type="entry name" value="Toll/Interleukin receptor TIR domain"/>
    <property type="match status" value="1"/>
</dbReference>
<dbReference type="InterPro" id="IPR032675">
    <property type="entry name" value="LRR_dom_sf"/>
</dbReference>
<dbReference type="InterPro" id="IPR002182">
    <property type="entry name" value="NB-ARC"/>
</dbReference>
<organism evidence="6 7">
    <name type="scientific">Camelina sativa</name>
    <name type="common">False flax</name>
    <name type="synonym">Myagrum sativum</name>
    <dbReference type="NCBI Taxonomy" id="90675"/>
    <lineage>
        <taxon>Eukaryota</taxon>
        <taxon>Viridiplantae</taxon>
        <taxon>Streptophyta</taxon>
        <taxon>Embryophyta</taxon>
        <taxon>Tracheophyta</taxon>
        <taxon>Spermatophyta</taxon>
        <taxon>Magnoliopsida</taxon>
        <taxon>eudicotyledons</taxon>
        <taxon>Gunneridae</taxon>
        <taxon>Pentapetalae</taxon>
        <taxon>rosids</taxon>
        <taxon>malvids</taxon>
        <taxon>Brassicales</taxon>
        <taxon>Brassicaceae</taxon>
        <taxon>Camelineae</taxon>
        <taxon>Camelina</taxon>
    </lineage>
</organism>
<dbReference type="GeneID" id="104773620"/>
<reference evidence="7" key="2">
    <citation type="submission" date="2025-08" db="UniProtKB">
        <authorList>
            <consortium name="RefSeq"/>
        </authorList>
    </citation>
    <scope>IDENTIFICATION</scope>
    <source>
        <tissue evidence="7">Leaf</tissue>
    </source>
</reference>
<dbReference type="SUPFAM" id="SSF52540">
    <property type="entry name" value="P-loop containing nucleoside triphosphate hydrolases"/>
    <property type="match status" value="1"/>
</dbReference>
<keyword evidence="6" id="KW-1185">Reference proteome</keyword>
<evidence type="ECO:0000259" key="5">
    <source>
        <dbReference type="PROSITE" id="PS50104"/>
    </source>
</evidence>
<evidence type="ECO:0000256" key="3">
    <source>
        <dbReference type="ARBA" id="ARBA00022821"/>
    </source>
</evidence>
<dbReference type="InterPro" id="IPR027417">
    <property type="entry name" value="P-loop_NTPase"/>
</dbReference>
<dbReference type="Gene3D" id="3.80.10.10">
    <property type="entry name" value="Ribonuclease Inhibitor"/>
    <property type="match status" value="2"/>
</dbReference>
<feature type="domain" description="TIR" evidence="5">
    <location>
        <begin position="7"/>
        <end position="167"/>
    </location>
</feature>
<accession>A0ABM0Y741</accession>
<dbReference type="InterPro" id="IPR000157">
    <property type="entry name" value="TIR_dom"/>
</dbReference>
<keyword evidence="3" id="KW-0611">Plant defense</keyword>
<dbReference type="Gene3D" id="1.10.8.430">
    <property type="entry name" value="Helical domain of apoptotic protease-activating factors"/>
    <property type="match status" value="1"/>
</dbReference>
<dbReference type="SMART" id="SM00382">
    <property type="entry name" value="AAA"/>
    <property type="match status" value="1"/>
</dbReference>
<evidence type="ECO:0000256" key="2">
    <source>
        <dbReference type="ARBA" id="ARBA00022737"/>
    </source>
</evidence>
<dbReference type="Gene3D" id="3.40.50.10140">
    <property type="entry name" value="Toll/interleukin-1 receptor homology (TIR) domain"/>
    <property type="match status" value="1"/>
</dbReference>
<dbReference type="InterPro" id="IPR011713">
    <property type="entry name" value="Leu-rich_rpt_3"/>
</dbReference>
<evidence type="ECO:0000256" key="1">
    <source>
        <dbReference type="ARBA" id="ARBA00022614"/>
    </source>
</evidence>
<dbReference type="SUPFAM" id="SSF46785">
    <property type="entry name" value="Winged helix' DNA-binding domain"/>
    <property type="match status" value="1"/>
</dbReference>
<dbReference type="Pfam" id="PF00931">
    <property type="entry name" value="NB-ARC"/>
    <property type="match status" value="1"/>
</dbReference>
<proteinExistence type="predicted"/>
<gene>
    <name evidence="7" type="primary">LOC104773620</name>
</gene>
<dbReference type="Pfam" id="PF01582">
    <property type="entry name" value="TIR"/>
    <property type="match status" value="1"/>
</dbReference>
<dbReference type="Proteomes" id="UP000694864">
    <property type="component" value="Unplaced"/>
</dbReference>
<dbReference type="InterPro" id="IPR035897">
    <property type="entry name" value="Toll_tir_struct_dom_sf"/>
</dbReference>
<dbReference type="SUPFAM" id="SSF52058">
    <property type="entry name" value="L domain-like"/>
    <property type="match status" value="1"/>
</dbReference>
<dbReference type="InterPro" id="IPR044974">
    <property type="entry name" value="Disease_R_plants"/>
</dbReference>
<dbReference type="Pfam" id="PF07725">
    <property type="entry name" value="LRR_3"/>
    <property type="match status" value="1"/>
</dbReference>
<protein>
    <submittedName>
        <fullName evidence="7">Disease resistance protein RML1B isoform X1</fullName>
    </submittedName>
</protein>
<dbReference type="InterPro" id="IPR003593">
    <property type="entry name" value="AAA+_ATPase"/>
</dbReference>
<keyword evidence="4" id="KW-0520">NAD</keyword>
<evidence type="ECO:0000313" key="7">
    <source>
        <dbReference type="RefSeq" id="XP_010496571.1"/>
    </source>
</evidence>
<reference evidence="6" key="1">
    <citation type="journal article" date="2014" name="Nat. Commun.">
        <title>The emerging biofuel crop Camelina sativa retains a highly undifferentiated hexaploid genome structure.</title>
        <authorList>
            <person name="Kagale S."/>
            <person name="Koh C."/>
            <person name="Nixon J."/>
            <person name="Bollina V."/>
            <person name="Clarke W.E."/>
            <person name="Tuteja R."/>
            <person name="Spillane C."/>
            <person name="Robinson S.J."/>
            <person name="Links M.G."/>
            <person name="Clarke C."/>
            <person name="Higgins E.E."/>
            <person name="Huebert T."/>
            <person name="Sharpe A.G."/>
            <person name="Parkin I.A."/>
        </authorList>
    </citation>
    <scope>NUCLEOTIDE SEQUENCE [LARGE SCALE GENOMIC DNA]</scope>
    <source>
        <strain evidence="6">cv. DH55</strain>
    </source>
</reference>
<dbReference type="RefSeq" id="XP_010496571.1">
    <property type="nucleotide sequence ID" value="XM_010498269.1"/>
</dbReference>
<dbReference type="PRINTS" id="PR00364">
    <property type="entry name" value="DISEASERSIST"/>
</dbReference>
<dbReference type="InterPro" id="IPR036390">
    <property type="entry name" value="WH_DNA-bd_sf"/>
</dbReference>
<dbReference type="PANTHER" id="PTHR11017">
    <property type="entry name" value="LEUCINE-RICH REPEAT-CONTAINING PROTEIN"/>
    <property type="match status" value="1"/>
</dbReference>
<keyword evidence="1" id="KW-0433">Leucine-rich repeat</keyword>
<dbReference type="SMART" id="SM00255">
    <property type="entry name" value="TIR"/>
    <property type="match status" value="1"/>
</dbReference>
<evidence type="ECO:0000256" key="4">
    <source>
        <dbReference type="ARBA" id="ARBA00023027"/>
    </source>
</evidence>
<dbReference type="InterPro" id="IPR042197">
    <property type="entry name" value="Apaf_helical"/>
</dbReference>
<sequence length="1059" mass="120384">MESSRTWRYSVFPSFHGQDVRKTFLSHLRRQFNSKGITMFDDQDIERSQTIAPALIEAIKESRISIVVLSKNYASSSWCLNELVEILKCKNLVMPIFYQVDPSHVRKQIGDFGRAFKKSCASTTKEEKQRWIQALIDVSNIAGEHLLNWENEAFMIEKIAKDISEKLNATPSRDFDGMVGLKDHVKELRSLLDLDCDEVMMVGICGPAGIGKTTIARALHSQLSSNFQLSCFMKNIRGSLNLGLDEYGRKLRLQKRLLSKILNQKGMKIKHLGAIRDRLHDQKVLIVLDDVNDLVQLYALADQTTWFGPGSRIIVTTEDKDLLQQHGINNVYHVDFPSREAALEIFCRCAFKQSYPPVGLLKLAASVTELCGNLPLGLSVIGSSLLGKNEDEWKVVMHRLETSLDQDIEAVLRVGYESLHVEDKALFVRIAVFFNYKERHLVTAMLLDCNLDVEYGLNTLTKKSLINISRNEQIVMHKLLQQVGRHAIQRQEPWNRDILIDAKEICDVLENDRGTQIVSGISFDISIIGTVSLSQMPFKRMCNLQFLSVFKTGYDGKDRVHIPENMEFPPRLRLLQWKAYPGKSLSPKFNLEYLVELDMECSQLEKLWQGTQPLANLKKMSLLNSWYLKELPDLSNATNLELLDLRACENLVELPSSFSSLHKLKYLDMSGCRRLQVVPLHINLRCLELVNMNGCSRLKSFPDISTNITSVDISYTAVVELPETVRRWSHLRSLQMYKSRNLKAVTHVPINLTYLDLSETGIEKIPDDIKAVHGLQSLFLSGCRKLASLPELPGSLTYLSANECESLESVSCSFGQSTPYVELCFTNCFKLNQEARRRIIQQSFPYGWASLPGRELPTEIDHQSTGSSITIPLEGKNPFSAILGFKVFLVISPNYDAEESRNFTLFCRRIGGPIDATPVYIIPKPRAEHLVMFHFDLLNQEKYLEVGNEIRFEFSNISNAYEIIECGVRFYTDEEGRSSDGRNDYEIDQVYEDDWSYEIGPGEASEYPENNGNIDRLICDSGEDNIEGNKHIDCWSWLVLCFDVSHIVTTIGSLVWGGS</sequence>
<name>A0ABM0Y741_CAMSA</name>
<dbReference type="Pfam" id="PF23282">
    <property type="entry name" value="WHD_ROQ1"/>
    <property type="match status" value="1"/>
</dbReference>
<dbReference type="InterPro" id="IPR058192">
    <property type="entry name" value="WHD_ROQ1-like"/>
</dbReference>